<dbReference type="EMBL" id="DOLB01000057">
    <property type="protein sequence ID" value="HBT48873.1"/>
    <property type="molecule type" value="Genomic_DNA"/>
</dbReference>
<dbReference type="AlphaFoldDB" id="A0A101E6G9"/>
<dbReference type="Pfam" id="PF14488">
    <property type="entry name" value="DUF4434"/>
    <property type="match status" value="1"/>
</dbReference>
<proteinExistence type="predicted"/>
<evidence type="ECO:0000313" key="2">
    <source>
        <dbReference type="EMBL" id="HBT48873.1"/>
    </source>
</evidence>
<sequence length="422" mass="50065">MKPEITVIPAYRVSNQVIPEVRIYSDDEAKMVLTLQKGDKIIGKFEYEINKGINKVFPSFKGLKGRFDLLFEFFDKEEKLFHSLKKSYEIINSSCRSTTLIDGCWVSVYHWSEDEARWFNKDLRRLTDEDWKKKIRDMNRVGIKGVIIQNLFYCNEYAGQHNMTVETYRGKAFYPSKIYPERFDIAAKDPVEAILSAADECEMNVFLGVGLFAWFDFSEESLKWHKRVTEELFEMYGHHKSLYGWYISEEMFGSLYYEYPYLKGSDYKNIVNFFEDYTPFVRKLTPTKPVALAPNNIRFHEFEKEWKEILVNVDILIPFAFARDPEHLNIKEISEICNACGTHFWVDMEMFAWPLDNGLVPKSTEELIKEIRMYDDVEQIYGYQYTGIMNSPDFKYELGGEKTRELYTGYYEYYRSVIEKNE</sequence>
<accession>A0A101E6G9</accession>
<protein>
    <submittedName>
        <fullName evidence="2">DUF4434 domain-containing protein</fullName>
    </submittedName>
</protein>
<evidence type="ECO:0000313" key="3">
    <source>
        <dbReference type="Proteomes" id="UP000264445"/>
    </source>
</evidence>
<name>A0A101E6G9_9THEO</name>
<dbReference type="Proteomes" id="UP000264445">
    <property type="component" value="Unassembled WGS sequence"/>
</dbReference>
<evidence type="ECO:0000259" key="1">
    <source>
        <dbReference type="Pfam" id="PF14488"/>
    </source>
</evidence>
<organism evidence="2 3">
    <name type="scientific">Caldanaerobacter subterraneus</name>
    <dbReference type="NCBI Taxonomy" id="911092"/>
    <lineage>
        <taxon>Bacteria</taxon>
        <taxon>Bacillati</taxon>
        <taxon>Bacillota</taxon>
        <taxon>Clostridia</taxon>
        <taxon>Thermoanaerobacterales</taxon>
        <taxon>Thermoanaerobacteraceae</taxon>
        <taxon>Caldanaerobacter</taxon>
    </lineage>
</organism>
<feature type="domain" description="DUF4434" evidence="1">
    <location>
        <begin position="101"/>
        <end position="396"/>
    </location>
</feature>
<dbReference type="RefSeq" id="WP_278428793.1">
    <property type="nucleotide sequence ID" value="NZ_DOLB01000057.1"/>
</dbReference>
<reference evidence="2 3" key="1">
    <citation type="journal article" date="2018" name="Nat. Biotechnol.">
        <title>A standardized bacterial taxonomy based on genome phylogeny substantially revises the tree of life.</title>
        <authorList>
            <person name="Parks D.H."/>
            <person name="Chuvochina M."/>
            <person name="Waite D.W."/>
            <person name="Rinke C."/>
            <person name="Skarshewski A."/>
            <person name="Chaumeil P.A."/>
            <person name="Hugenholtz P."/>
        </authorList>
    </citation>
    <scope>NUCLEOTIDE SEQUENCE [LARGE SCALE GENOMIC DNA]</scope>
    <source>
        <strain evidence="2">UBA12544</strain>
    </source>
</reference>
<dbReference type="Gene3D" id="3.20.20.80">
    <property type="entry name" value="Glycosidases"/>
    <property type="match status" value="1"/>
</dbReference>
<dbReference type="SUPFAM" id="SSF51445">
    <property type="entry name" value="(Trans)glycosidases"/>
    <property type="match status" value="1"/>
</dbReference>
<dbReference type="InterPro" id="IPR027849">
    <property type="entry name" value="DUF4434"/>
</dbReference>
<comment type="caution">
    <text evidence="2">The sequence shown here is derived from an EMBL/GenBank/DDBJ whole genome shotgun (WGS) entry which is preliminary data.</text>
</comment>
<dbReference type="InterPro" id="IPR017853">
    <property type="entry name" value="GH"/>
</dbReference>
<gene>
    <name evidence="2" type="ORF">DEA61_03260</name>
</gene>